<organism evidence="2 3">
    <name type="scientific">Porites lobata</name>
    <dbReference type="NCBI Taxonomy" id="104759"/>
    <lineage>
        <taxon>Eukaryota</taxon>
        <taxon>Metazoa</taxon>
        <taxon>Cnidaria</taxon>
        <taxon>Anthozoa</taxon>
        <taxon>Hexacorallia</taxon>
        <taxon>Scleractinia</taxon>
        <taxon>Fungiina</taxon>
        <taxon>Poritidae</taxon>
        <taxon>Porites</taxon>
    </lineage>
</organism>
<name>A0ABN8RWL6_9CNID</name>
<dbReference type="EMBL" id="CALNXK010000338">
    <property type="protein sequence ID" value="CAH3182965.1"/>
    <property type="molecule type" value="Genomic_DNA"/>
</dbReference>
<dbReference type="PROSITE" id="PS50853">
    <property type="entry name" value="FN3"/>
    <property type="match status" value="1"/>
</dbReference>
<evidence type="ECO:0000259" key="1">
    <source>
        <dbReference type="PROSITE" id="PS50853"/>
    </source>
</evidence>
<dbReference type="Gene3D" id="2.60.120.200">
    <property type="match status" value="2"/>
</dbReference>
<feature type="domain" description="Fibronectin type-III" evidence="1">
    <location>
        <begin position="145"/>
        <end position="240"/>
    </location>
</feature>
<evidence type="ECO:0000313" key="2">
    <source>
        <dbReference type="EMBL" id="CAH3182965.1"/>
    </source>
</evidence>
<gene>
    <name evidence="2" type="ORF">PLOB_00027658</name>
</gene>
<dbReference type="Pfam" id="PF13385">
    <property type="entry name" value="Laminin_G_3"/>
    <property type="match status" value="2"/>
</dbReference>
<reference evidence="2 3" key="1">
    <citation type="submission" date="2022-05" db="EMBL/GenBank/DDBJ databases">
        <authorList>
            <consortium name="Genoscope - CEA"/>
            <person name="William W."/>
        </authorList>
    </citation>
    <scope>NUCLEOTIDE SEQUENCE [LARGE SCALE GENOMIC DNA]</scope>
</reference>
<evidence type="ECO:0000313" key="3">
    <source>
        <dbReference type="Proteomes" id="UP001159405"/>
    </source>
</evidence>
<dbReference type="InterPro" id="IPR036116">
    <property type="entry name" value="FN3_sf"/>
</dbReference>
<dbReference type="CDD" id="cd00063">
    <property type="entry name" value="FN3"/>
    <property type="match status" value="1"/>
</dbReference>
<keyword evidence="3" id="KW-1185">Reference proteome</keyword>
<comment type="caution">
    <text evidence="2">The sequence shown here is derived from an EMBL/GenBank/DDBJ whole genome shotgun (WGS) entry which is preliminary data.</text>
</comment>
<proteinExistence type="predicted"/>
<dbReference type="InterPro" id="IPR003961">
    <property type="entry name" value="FN3_dom"/>
</dbReference>
<dbReference type="Gene3D" id="2.60.40.10">
    <property type="entry name" value="Immunoglobulins"/>
    <property type="match status" value="1"/>
</dbReference>
<dbReference type="SUPFAM" id="SSF49265">
    <property type="entry name" value="Fibronectin type III"/>
    <property type="match status" value="1"/>
</dbReference>
<dbReference type="Proteomes" id="UP001159405">
    <property type="component" value="Unassembled WGS sequence"/>
</dbReference>
<protein>
    <recommendedName>
        <fullName evidence="1">Fibronectin type-III domain-containing protein</fullName>
    </recommendedName>
</protein>
<sequence length="439" mass="49454">MNITTCDFTIAFWVKYTGVDGPILALWSKDGKLFYVTVKNSRLILSIHNTFHLQINSWNHVAVTCQEHKIKVLVNGTKKALVDQWNEYFFSSLGRYQSEYIIGNDPGLVQMPMANGVFVGAVMDLYVTGIALSAKQIGDLIKGKPITPVINKEESEIHGCKVNVTWSRKELCTITKITVRFREIKPQVDEAEWTEYNVSSTTSYLLYLECDKKYEIAVSSWFGEVQSDWSVSRKFKTRSAGNLVYGRWFLDGSDSDVRYFGTVNHTEGWCPGSKAASFSQNGSYATVPNINIRTCDFTIAFWVKYIGVDGPILALWTQGGKLFYVTVKKSRLLLSIDNTFHLQISYWNHVAVTCQLHKIKVFVDGTEEPLIDQWNEHFFSSLGLYQPKYIIGNDPGLVQMPMANGVFVGAVMDLYVTGIALSTKQIGDLVKGESSIHSK</sequence>
<dbReference type="SUPFAM" id="SSF49899">
    <property type="entry name" value="Concanavalin A-like lectins/glucanases"/>
    <property type="match status" value="2"/>
</dbReference>
<dbReference type="InterPro" id="IPR013783">
    <property type="entry name" value="Ig-like_fold"/>
</dbReference>
<dbReference type="InterPro" id="IPR013320">
    <property type="entry name" value="ConA-like_dom_sf"/>
</dbReference>
<accession>A0ABN8RWL6</accession>